<reference evidence="1" key="1">
    <citation type="submission" date="2013-07" db="EMBL/GenBank/DDBJ databases">
        <title>The genome of Eucalyptus grandis.</title>
        <authorList>
            <person name="Schmutz J."/>
            <person name="Hayes R."/>
            <person name="Myburg A."/>
            <person name="Tuskan G."/>
            <person name="Grattapaglia D."/>
            <person name="Rokhsar D.S."/>
        </authorList>
    </citation>
    <scope>NUCLEOTIDE SEQUENCE</scope>
    <source>
        <tissue evidence="1">Leaf extractions</tissue>
    </source>
</reference>
<accession>A0A059DCH1</accession>
<dbReference type="InParanoid" id="A0A059DCH1"/>
<dbReference type="EMBL" id="KK198753">
    <property type="protein sequence ID" value="KCW88184.1"/>
    <property type="molecule type" value="Genomic_DNA"/>
</dbReference>
<sequence>MGAEASRSGFSRQCPSDILPVEEEMRDPYYGSRNQQIWIFTPVPIEETARRIAMWWIKKRGEASNLVGDEDAHS</sequence>
<gene>
    <name evidence="1" type="ORF">EUGRSUZ_A00573</name>
</gene>
<protein>
    <submittedName>
        <fullName evidence="1">Uncharacterized protein</fullName>
    </submittedName>
</protein>
<proteinExistence type="predicted"/>
<name>A0A059DCH1_EUCGR</name>
<organism evidence="1">
    <name type="scientific">Eucalyptus grandis</name>
    <name type="common">Flooded gum</name>
    <dbReference type="NCBI Taxonomy" id="71139"/>
    <lineage>
        <taxon>Eukaryota</taxon>
        <taxon>Viridiplantae</taxon>
        <taxon>Streptophyta</taxon>
        <taxon>Embryophyta</taxon>
        <taxon>Tracheophyta</taxon>
        <taxon>Spermatophyta</taxon>
        <taxon>Magnoliopsida</taxon>
        <taxon>eudicotyledons</taxon>
        <taxon>Gunneridae</taxon>
        <taxon>Pentapetalae</taxon>
        <taxon>rosids</taxon>
        <taxon>malvids</taxon>
        <taxon>Myrtales</taxon>
        <taxon>Myrtaceae</taxon>
        <taxon>Myrtoideae</taxon>
        <taxon>Eucalypteae</taxon>
        <taxon>Eucalyptus</taxon>
    </lineage>
</organism>
<dbReference type="AlphaFoldDB" id="A0A059DCH1"/>
<evidence type="ECO:0000313" key="1">
    <source>
        <dbReference type="EMBL" id="KCW88184.1"/>
    </source>
</evidence>
<dbReference type="Gramene" id="KCW88184">
    <property type="protein sequence ID" value="KCW88184"/>
    <property type="gene ID" value="EUGRSUZ_A00573"/>
</dbReference>